<protein>
    <submittedName>
        <fullName evidence="1">Putative metal-binding protein</fullName>
    </submittedName>
</protein>
<proteinExistence type="predicted"/>
<dbReference type="OrthoDB" id="9790372at2"/>
<dbReference type="InterPro" id="IPR003772">
    <property type="entry name" value="YceD"/>
</dbReference>
<dbReference type="EMBL" id="CEKZ01000014">
    <property type="protein sequence ID" value="CEQ04689.1"/>
    <property type="molecule type" value="Genomic_DNA"/>
</dbReference>
<name>A0A0C7PHW1_PARSO</name>
<evidence type="ECO:0000313" key="1">
    <source>
        <dbReference type="EMBL" id="CEQ04689.1"/>
    </source>
</evidence>
<reference evidence="2" key="1">
    <citation type="submission" date="2015-01" db="EMBL/GenBank/DDBJ databases">
        <authorList>
            <person name="Aslett M.A."/>
            <person name="De Silva N."/>
        </authorList>
    </citation>
    <scope>NUCLEOTIDE SEQUENCE [LARGE SCALE GENOMIC DNA]</scope>
    <source>
        <strain evidence="2">R28058</strain>
    </source>
</reference>
<dbReference type="Pfam" id="PF02620">
    <property type="entry name" value="YceD"/>
    <property type="match status" value="1"/>
</dbReference>
<dbReference type="PANTHER" id="PTHR34374">
    <property type="entry name" value="LARGE RIBOSOMAL RNA SUBUNIT ACCUMULATION PROTEIN YCED HOMOLOG 1, CHLOROPLASTIC"/>
    <property type="match status" value="1"/>
</dbReference>
<evidence type="ECO:0000313" key="2">
    <source>
        <dbReference type="Proteomes" id="UP000049127"/>
    </source>
</evidence>
<sequence length="175" mass="20044">MKISLDKIIRRETDNLHLNFCEKIDSINYCDDTYKLASPINLNGKISNANKGLFLDCHVDFKIIDNCARCLNEVEVELSYPIQGFLVKKEVDENEVEEFDVYTYKDDEVDFIDLIEQTLDFNLPQRVLCSEDCKGLCSTCGANLNDGVCSCNEVANDEDTIDPRFAKLKEMFKND</sequence>
<dbReference type="AlphaFoldDB" id="A0A0C7PHW1"/>
<accession>A0A0C7PHW1</accession>
<dbReference type="RefSeq" id="WP_055336616.1">
    <property type="nucleotide sequence ID" value="NZ_CDNF01000025.1"/>
</dbReference>
<gene>
    <name evidence="1" type="ORF">R28058_24071</name>
</gene>
<dbReference type="PANTHER" id="PTHR34374:SF1">
    <property type="entry name" value="LARGE RIBOSOMAL RNA SUBUNIT ACCUMULATION PROTEIN YCED HOMOLOG 1, CHLOROPLASTIC"/>
    <property type="match status" value="1"/>
</dbReference>
<organism evidence="1 2">
    <name type="scientific">Paraclostridium sordellii</name>
    <name type="common">Clostridium sordellii</name>
    <dbReference type="NCBI Taxonomy" id="1505"/>
    <lineage>
        <taxon>Bacteria</taxon>
        <taxon>Bacillati</taxon>
        <taxon>Bacillota</taxon>
        <taxon>Clostridia</taxon>
        <taxon>Peptostreptococcales</taxon>
        <taxon>Peptostreptococcaceae</taxon>
        <taxon>Paraclostridium</taxon>
    </lineage>
</organism>
<dbReference type="Proteomes" id="UP000049127">
    <property type="component" value="Unassembled WGS sequence"/>
</dbReference>